<evidence type="ECO:0000256" key="1">
    <source>
        <dbReference type="SAM" id="Phobius"/>
    </source>
</evidence>
<feature type="non-terminal residue" evidence="2">
    <location>
        <position position="120"/>
    </location>
</feature>
<evidence type="ECO:0000313" key="3">
    <source>
        <dbReference type="Proteomes" id="UP000262325"/>
    </source>
</evidence>
<keyword evidence="1" id="KW-1133">Transmembrane helix</keyword>
<comment type="caution">
    <text evidence="2">The sequence shown here is derived from an EMBL/GenBank/DDBJ whole genome shotgun (WGS) entry which is preliminary data.</text>
</comment>
<feature type="transmembrane region" description="Helical" evidence="1">
    <location>
        <begin position="6"/>
        <end position="27"/>
    </location>
</feature>
<dbReference type="Proteomes" id="UP000262325">
    <property type="component" value="Unassembled WGS sequence"/>
</dbReference>
<keyword evidence="1" id="KW-0472">Membrane</keyword>
<protein>
    <submittedName>
        <fullName evidence="2">Uncharacterized protein</fullName>
    </submittedName>
</protein>
<name>A0A3D5Q9N1_FLESI</name>
<reference evidence="2 3" key="1">
    <citation type="journal article" date="2018" name="Nat. Biotechnol.">
        <title>A standardized bacterial taxonomy based on genome phylogeny substantially revises the tree of life.</title>
        <authorList>
            <person name="Parks D.H."/>
            <person name="Chuvochina M."/>
            <person name="Waite D.W."/>
            <person name="Rinke C."/>
            <person name="Skarshewski A."/>
            <person name="Chaumeil P.A."/>
            <person name="Hugenholtz P."/>
        </authorList>
    </citation>
    <scope>NUCLEOTIDE SEQUENCE [LARGE SCALE GENOMIC DNA]</scope>
    <source>
        <strain evidence="2">UBA8672</strain>
    </source>
</reference>
<dbReference type="AlphaFoldDB" id="A0A3D5Q9N1"/>
<evidence type="ECO:0000313" key="2">
    <source>
        <dbReference type="EMBL" id="HCW92370.1"/>
    </source>
</evidence>
<proteinExistence type="predicted"/>
<feature type="transmembrane region" description="Helical" evidence="1">
    <location>
        <begin position="101"/>
        <end position="119"/>
    </location>
</feature>
<gene>
    <name evidence="2" type="ORF">DHM44_01675</name>
</gene>
<accession>A0A3D5Q9N1</accession>
<organism evidence="2 3">
    <name type="scientific">Flexistipes sinusarabici</name>
    <dbReference type="NCBI Taxonomy" id="2352"/>
    <lineage>
        <taxon>Bacteria</taxon>
        <taxon>Pseudomonadati</taxon>
        <taxon>Deferribacterota</taxon>
        <taxon>Deferribacteres</taxon>
        <taxon>Deferribacterales</taxon>
        <taxon>Flexistipitaceae</taxon>
        <taxon>Flexistipes</taxon>
    </lineage>
</organism>
<keyword evidence="1" id="KW-0812">Transmembrane</keyword>
<dbReference type="EMBL" id="DPPF01000035">
    <property type="protein sequence ID" value="HCW92370.1"/>
    <property type="molecule type" value="Genomic_DNA"/>
</dbReference>
<sequence>MTDRRFVFFAVLMIIIGIELFTLRFMINSDPNYGQKLINIETENYIKIAGIESTDRIYKVVSNIKDFVYQAVKGKKELFNMLMNTIGVPVITGLIRALTLLYAIPLIVAGVVLGFAEGYI</sequence>